<dbReference type="SUPFAM" id="SSF52922">
    <property type="entry name" value="TK C-terminal domain-like"/>
    <property type="match status" value="1"/>
</dbReference>
<evidence type="ECO:0000256" key="4">
    <source>
        <dbReference type="ARBA" id="ARBA00023317"/>
    </source>
</evidence>
<keyword evidence="2 5" id="KW-0560">Oxidoreductase</keyword>
<evidence type="ECO:0000313" key="8">
    <source>
        <dbReference type="EMBL" id="GMI22359.1"/>
    </source>
</evidence>
<dbReference type="Gene3D" id="3.40.50.970">
    <property type="match status" value="1"/>
</dbReference>
<evidence type="ECO:0000256" key="2">
    <source>
        <dbReference type="ARBA" id="ARBA00023002"/>
    </source>
</evidence>
<dbReference type="NCBIfam" id="NF006667">
    <property type="entry name" value="PRK09212.1"/>
    <property type="match status" value="1"/>
</dbReference>
<evidence type="ECO:0000256" key="1">
    <source>
        <dbReference type="ARBA" id="ARBA00001964"/>
    </source>
</evidence>
<evidence type="ECO:0000259" key="7">
    <source>
        <dbReference type="Pfam" id="PF02780"/>
    </source>
</evidence>
<dbReference type="InterPro" id="IPR033248">
    <property type="entry name" value="Transketolase_C"/>
</dbReference>
<organism evidence="8 9">
    <name type="scientific">Tetraparma gracilis</name>
    <dbReference type="NCBI Taxonomy" id="2962635"/>
    <lineage>
        <taxon>Eukaryota</taxon>
        <taxon>Sar</taxon>
        <taxon>Stramenopiles</taxon>
        <taxon>Ochrophyta</taxon>
        <taxon>Bolidophyceae</taxon>
        <taxon>Parmales</taxon>
        <taxon>Triparmaceae</taxon>
        <taxon>Tetraparma</taxon>
    </lineage>
</organism>
<comment type="function">
    <text evidence="5">The pyruvate dehydrogenase complex catalyzes the overall conversion of pyruvate to acetyl-CoA and CO2.</text>
</comment>
<dbReference type="Pfam" id="PF02779">
    <property type="entry name" value="Transket_pyr"/>
    <property type="match status" value="1"/>
</dbReference>
<dbReference type="EC" id="1.2.4.1" evidence="5"/>
<evidence type="ECO:0000313" key="9">
    <source>
        <dbReference type="Proteomes" id="UP001165060"/>
    </source>
</evidence>
<comment type="catalytic activity">
    <reaction evidence="5">
        <text>N(6)-[(R)-lipoyl]-L-lysyl-[protein] + pyruvate + H(+) = N(6)-[(R)-S(8)-acetyldihydrolipoyl]-L-lysyl-[protein] + CO2</text>
        <dbReference type="Rhea" id="RHEA:19189"/>
        <dbReference type="Rhea" id="RHEA-COMP:10474"/>
        <dbReference type="Rhea" id="RHEA-COMP:10478"/>
        <dbReference type="ChEBI" id="CHEBI:15361"/>
        <dbReference type="ChEBI" id="CHEBI:15378"/>
        <dbReference type="ChEBI" id="CHEBI:16526"/>
        <dbReference type="ChEBI" id="CHEBI:83099"/>
        <dbReference type="ChEBI" id="CHEBI:83111"/>
        <dbReference type="EC" id="1.2.4.1"/>
    </reaction>
</comment>
<protein>
    <recommendedName>
        <fullName evidence="5">Pyruvate dehydrogenase E1 component subunit beta</fullName>
        <ecNumber evidence="5">1.2.4.1</ecNumber>
    </recommendedName>
</protein>
<proteinExistence type="predicted"/>
<dbReference type="InterPro" id="IPR009014">
    <property type="entry name" value="Transketo_C/PFOR_II"/>
</dbReference>
<evidence type="ECO:0000256" key="3">
    <source>
        <dbReference type="ARBA" id="ARBA00023052"/>
    </source>
</evidence>
<keyword evidence="4 5" id="KW-0670">Pyruvate</keyword>
<sequence>MSAGDIACPIVFRGPNGAASGVAAQHSQCFAAWYASVPGLKVVAPYSSADAKGLMKAAIRDPNPVIVLENELLYGVSFPMTDAEQSDDFVLEIGKAKVEREGSDVTIVTFSKPVGMALEAADEMAAKGVSVEVINLLSIRPLDRDTILGSIKKTGRVVTLEEGWPQHGVGAEIAAMIMESDAFDYLDAPMERVCGADVPMPYAQNLEYNALPHTNDLIAAIERTTFRKMAA</sequence>
<feature type="domain" description="Transketolase C-terminal" evidence="7">
    <location>
        <begin position="94"/>
        <end position="215"/>
    </location>
</feature>
<keyword evidence="3 5" id="KW-0786">Thiamine pyrophosphate</keyword>
<dbReference type="Pfam" id="PF02780">
    <property type="entry name" value="Transketolase_C"/>
    <property type="match status" value="1"/>
</dbReference>
<gene>
    <name evidence="8" type="ORF">TeGR_g7516</name>
</gene>
<dbReference type="InterPro" id="IPR029061">
    <property type="entry name" value="THDP-binding"/>
</dbReference>
<dbReference type="InterPro" id="IPR027110">
    <property type="entry name" value="PDHB_mito-type"/>
</dbReference>
<comment type="caution">
    <text evidence="8">The sequence shown here is derived from an EMBL/GenBank/DDBJ whole genome shotgun (WGS) entry which is preliminary data.</text>
</comment>
<evidence type="ECO:0000256" key="5">
    <source>
        <dbReference type="RuleBase" id="RU364074"/>
    </source>
</evidence>
<dbReference type="SUPFAM" id="SSF52518">
    <property type="entry name" value="Thiamin diphosphate-binding fold (THDP-binding)"/>
    <property type="match status" value="1"/>
</dbReference>
<reference evidence="8 9" key="1">
    <citation type="journal article" date="2023" name="Commun. Biol.">
        <title>Genome analysis of Parmales, the sister group of diatoms, reveals the evolutionary specialization of diatoms from phago-mixotrophs to photoautotrophs.</title>
        <authorList>
            <person name="Ban H."/>
            <person name="Sato S."/>
            <person name="Yoshikawa S."/>
            <person name="Yamada K."/>
            <person name="Nakamura Y."/>
            <person name="Ichinomiya M."/>
            <person name="Sato N."/>
            <person name="Blanc-Mathieu R."/>
            <person name="Endo H."/>
            <person name="Kuwata A."/>
            <person name="Ogata H."/>
        </authorList>
    </citation>
    <scope>NUCLEOTIDE SEQUENCE [LARGE SCALE GENOMIC DNA]</scope>
</reference>
<dbReference type="PANTHER" id="PTHR11624:SF96">
    <property type="entry name" value="PYRUVATE DEHYDROGENASE E1 COMPONENT SUBUNIT BETA, MITOCHONDRIAL"/>
    <property type="match status" value="1"/>
</dbReference>
<evidence type="ECO:0000259" key="6">
    <source>
        <dbReference type="Pfam" id="PF02779"/>
    </source>
</evidence>
<dbReference type="PANTHER" id="PTHR11624">
    <property type="entry name" value="DEHYDROGENASE RELATED"/>
    <property type="match status" value="1"/>
</dbReference>
<dbReference type="Gene3D" id="3.40.50.920">
    <property type="match status" value="1"/>
</dbReference>
<comment type="cofactor">
    <cofactor evidence="1 5">
        <name>thiamine diphosphate</name>
        <dbReference type="ChEBI" id="CHEBI:58937"/>
    </cofactor>
</comment>
<name>A0ABQ6MA30_9STRA</name>
<dbReference type="EMBL" id="BRYB01002598">
    <property type="protein sequence ID" value="GMI22359.1"/>
    <property type="molecule type" value="Genomic_DNA"/>
</dbReference>
<dbReference type="Proteomes" id="UP001165060">
    <property type="component" value="Unassembled WGS sequence"/>
</dbReference>
<accession>A0ABQ6MA30</accession>
<dbReference type="InterPro" id="IPR005475">
    <property type="entry name" value="Transketolase-like_Pyr-bd"/>
</dbReference>
<feature type="domain" description="Transketolase-like pyrimidine-binding" evidence="6">
    <location>
        <begin position="2"/>
        <end position="74"/>
    </location>
</feature>
<keyword evidence="9" id="KW-1185">Reference proteome</keyword>